<dbReference type="RefSeq" id="XP_024717279.1">
    <property type="nucleotide sequence ID" value="XM_024863805.1"/>
</dbReference>
<evidence type="ECO:0000313" key="3">
    <source>
        <dbReference type="Proteomes" id="UP000241818"/>
    </source>
</evidence>
<accession>A0A2T3ARI3</accession>
<dbReference type="InParanoid" id="A0A2T3ARI3"/>
<keyword evidence="1" id="KW-1133">Transmembrane helix</keyword>
<proteinExistence type="predicted"/>
<sequence length="119" mass="13234">MRRVFIRPSIPESIPTNGLSGVLKLLLILTYHAYMIAVLFLVFSRDRGNVGCHPVPDTAPGLSIYHTSPAVLRGSQCCRRILCSAVAYLYRIKDVVLNTRYIISSNNCPRVLVPAMFSP</sequence>
<keyword evidence="1" id="KW-0472">Membrane</keyword>
<keyword evidence="1" id="KW-0812">Transmembrane</keyword>
<feature type="transmembrane region" description="Helical" evidence="1">
    <location>
        <begin position="21"/>
        <end position="43"/>
    </location>
</feature>
<protein>
    <submittedName>
        <fullName evidence="2">Uncharacterized protein</fullName>
    </submittedName>
</protein>
<dbReference type="Proteomes" id="UP000241818">
    <property type="component" value="Unassembled WGS sequence"/>
</dbReference>
<dbReference type="AlphaFoldDB" id="A0A2T3ARI3"/>
<dbReference type="GeneID" id="36571886"/>
<dbReference type="EMBL" id="KZ679017">
    <property type="protein sequence ID" value="PSS08981.1"/>
    <property type="molecule type" value="Genomic_DNA"/>
</dbReference>
<organism evidence="2 3">
    <name type="scientific">Amorphotheca resinae ATCC 22711</name>
    <dbReference type="NCBI Taxonomy" id="857342"/>
    <lineage>
        <taxon>Eukaryota</taxon>
        <taxon>Fungi</taxon>
        <taxon>Dikarya</taxon>
        <taxon>Ascomycota</taxon>
        <taxon>Pezizomycotina</taxon>
        <taxon>Leotiomycetes</taxon>
        <taxon>Helotiales</taxon>
        <taxon>Amorphothecaceae</taxon>
        <taxon>Amorphotheca</taxon>
    </lineage>
</organism>
<reference evidence="2 3" key="1">
    <citation type="journal article" date="2018" name="New Phytol.">
        <title>Comparative genomics and transcriptomics depict ericoid mycorrhizal fungi as versatile saprotrophs and plant mutualists.</title>
        <authorList>
            <person name="Martino E."/>
            <person name="Morin E."/>
            <person name="Grelet G.A."/>
            <person name="Kuo A."/>
            <person name="Kohler A."/>
            <person name="Daghino S."/>
            <person name="Barry K.W."/>
            <person name="Cichocki N."/>
            <person name="Clum A."/>
            <person name="Dockter R.B."/>
            <person name="Hainaut M."/>
            <person name="Kuo R.C."/>
            <person name="LaButti K."/>
            <person name="Lindahl B.D."/>
            <person name="Lindquist E.A."/>
            <person name="Lipzen A."/>
            <person name="Khouja H.R."/>
            <person name="Magnuson J."/>
            <person name="Murat C."/>
            <person name="Ohm R.A."/>
            <person name="Singer S.W."/>
            <person name="Spatafora J.W."/>
            <person name="Wang M."/>
            <person name="Veneault-Fourrey C."/>
            <person name="Henrissat B."/>
            <person name="Grigoriev I.V."/>
            <person name="Martin F.M."/>
            <person name="Perotto S."/>
        </authorList>
    </citation>
    <scope>NUCLEOTIDE SEQUENCE [LARGE SCALE GENOMIC DNA]</scope>
    <source>
        <strain evidence="2 3">ATCC 22711</strain>
    </source>
</reference>
<gene>
    <name evidence="2" type="ORF">M430DRAFT_181576</name>
</gene>
<evidence type="ECO:0000256" key="1">
    <source>
        <dbReference type="SAM" id="Phobius"/>
    </source>
</evidence>
<name>A0A2T3ARI3_AMORE</name>
<keyword evidence="3" id="KW-1185">Reference proteome</keyword>
<evidence type="ECO:0000313" key="2">
    <source>
        <dbReference type="EMBL" id="PSS08981.1"/>
    </source>
</evidence>